<proteinExistence type="predicted"/>
<dbReference type="Proteomes" id="UP000308197">
    <property type="component" value="Unassembled WGS sequence"/>
</dbReference>
<protein>
    <submittedName>
        <fullName evidence="1">Uncharacterized protein</fullName>
    </submittedName>
</protein>
<dbReference type="InParanoid" id="A0A5C3PV44"/>
<gene>
    <name evidence="1" type="ORF">K466DRAFT_595130</name>
</gene>
<evidence type="ECO:0000313" key="2">
    <source>
        <dbReference type="Proteomes" id="UP000308197"/>
    </source>
</evidence>
<name>A0A5C3PV44_9APHY</name>
<evidence type="ECO:0000313" key="1">
    <source>
        <dbReference type="EMBL" id="TFK92559.1"/>
    </source>
</evidence>
<accession>A0A5C3PV44</accession>
<organism evidence="1 2">
    <name type="scientific">Polyporus arcularius HHB13444</name>
    <dbReference type="NCBI Taxonomy" id="1314778"/>
    <lineage>
        <taxon>Eukaryota</taxon>
        <taxon>Fungi</taxon>
        <taxon>Dikarya</taxon>
        <taxon>Basidiomycota</taxon>
        <taxon>Agaricomycotina</taxon>
        <taxon>Agaricomycetes</taxon>
        <taxon>Polyporales</taxon>
        <taxon>Polyporaceae</taxon>
        <taxon>Polyporus</taxon>
    </lineage>
</organism>
<dbReference type="EMBL" id="ML210996">
    <property type="protein sequence ID" value="TFK92559.1"/>
    <property type="molecule type" value="Genomic_DNA"/>
</dbReference>
<reference evidence="1 2" key="1">
    <citation type="journal article" date="2019" name="Nat. Ecol. Evol.">
        <title>Megaphylogeny resolves global patterns of mushroom evolution.</title>
        <authorList>
            <person name="Varga T."/>
            <person name="Krizsan K."/>
            <person name="Foldi C."/>
            <person name="Dima B."/>
            <person name="Sanchez-Garcia M."/>
            <person name="Sanchez-Ramirez S."/>
            <person name="Szollosi G.J."/>
            <person name="Szarkandi J.G."/>
            <person name="Papp V."/>
            <person name="Albert L."/>
            <person name="Andreopoulos W."/>
            <person name="Angelini C."/>
            <person name="Antonin V."/>
            <person name="Barry K.W."/>
            <person name="Bougher N.L."/>
            <person name="Buchanan P."/>
            <person name="Buyck B."/>
            <person name="Bense V."/>
            <person name="Catcheside P."/>
            <person name="Chovatia M."/>
            <person name="Cooper J."/>
            <person name="Damon W."/>
            <person name="Desjardin D."/>
            <person name="Finy P."/>
            <person name="Geml J."/>
            <person name="Haridas S."/>
            <person name="Hughes K."/>
            <person name="Justo A."/>
            <person name="Karasinski D."/>
            <person name="Kautmanova I."/>
            <person name="Kiss B."/>
            <person name="Kocsube S."/>
            <person name="Kotiranta H."/>
            <person name="LaButti K.M."/>
            <person name="Lechner B.E."/>
            <person name="Liimatainen K."/>
            <person name="Lipzen A."/>
            <person name="Lukacs Z."/>
            <person name="Mihaltcheva S."/>
            <person name="Morgado L.N."/>
            <person name="Niskanen T."/>
            <person name="Noordeloos M.E."/>
            <person name="Ohm R.A."/>
            <person name="Ortiz-Santana B."/>
            <person name="Ovrebo C."/>
            <person name="Racz N."/>
            <person name="Riley R."/>
            <person name="Savchenko A."/>
            <person name="Shiryaev A."/>
            <person name="Soop K."/>
            <person name="Spirin V."/>
            <person name="Szebenyi C."/>
            <person name="Tomsovsky M."/>
            <person name="Tulloss R.E."/>
            <person name="Uehling J."/>
            <person name="Grigoriev I.V."/>
            <person name="Vagvolgyi C."/>
            <person name="Papp T."/>
            <person name="Martin F.M."/>
            <person name="Miettinen O."/>
            <person name="Hibbett D.S."/>
            <person name="Nagy L.G."/>
        </authorList>
    </citation>
    <scope>NUCLEOTIDE SEQUENCE [LARGE SCALE GENOMIC DNA]</scope>
    <source>
        <strain evidence="1 2">HHB13444</strain>
    </source>
</reference>
<dbReference type="AlphaFoldDB" id="A0A5C3PV44"/>
<keyword evidence="2" id="KW-1185">Reference proteome</keyword>
<sequence>MCLACRAFQSSKGIPSRPGEVPFLAKRRDSAHSSRELDIKALQGLNAVLRPLLHRPHARFIPLYHHMVSSRHVGHPYRGLRFCNYLQLWKVSACFDSSELCFAEPDLGKKPRYHLAFPVTPKFHQIRLETVEDSLRIRFLRPKVPSFEGGKFLYRFQASRLDSFRQSLILNQLQREKRTPLSDKGRI</sequence>